<sequence length="222" mass="24964">MAEVYVVYGFRWNRGPSPKAFGVRAYVTYHDILDAASEYLQEPLTNRCVLESFEKVDPDILKILPDLQLIEQYDPDDTSAAAVSQPYAYVAAKTMTMGDRGKKGGGLSLSLEELIEKGPGLSQRAREAFEKLKDTLAPESKMGWFIVYNGDPERAIDDEDYDNGHSERGYDQDDGDETMNDYSIASHSTRSKELNKARSLPQIRGNNSGSTSRKWKSFWGKK</sequence>
<evidence type="ECO:0000256" key="1">
    <source>
        <dbReference type="SAM" id="MobiDB-lite"/>
    </source>
</evidence>
<dbReference type="EMBL" id="AZGZ01000006">
    <property type="protein sequence ID" value="KZZ94462.1"/>
    <property type="molecule type" value="Genomic_DNA"/>
</dbReference>
<dbReference type="AlphaFoldDB" id="A0A162IHW8"/>
<feature type="region of interest" description="Disordered" evidence="1">
    <location>
        <begin position="155"/>
        <end position="222"/>
    </location>
</feature>
<proteinExistence type="predicted"/>
<evidence type="ECO:0008006" key="4">
    <source>
        <dbReference type="Google" id="ProtNLM"/>
    </source>
</evidence>
<evidence type="ECO:0000313" key="3">
    <source>
        <dbReference type="Proteomes" id="UP000242877"/>
    </source>
</evidence>
<name>A0A162IHW8_9EURO</name>
<feature type="compositionally biased region" description="Basic and acidic residues" evidence="1">
    <location>
        <begin position="162"/>
        <end position="171"/>
    </location>
</feature>
<reference evidence="2 3" key="1">
    <citation type="journal article" date="2016" name="Genome Biol. Evol.">
        <title>Divergent and convergent evolution of fungal pathogenicity.</title>
        <authorList>
            <person name="Shang Y."/>
            <person name="Xiao G."/>
            <person name="Zheng P."/>
            <person name="Cen K."/>
            <person name="Zhan S."/>
            <person name="Wang C."/>
        </authorList>
    </citation>
    <scope>NUCLEOTIDE SEQUENCE [LARGE SCALE GENOMIC DNA]</scope>
    <source>
        <strain evidence="2 3">ARSEF 7405</strain>
    </source>
</reference>
<comment type="caution">
    <text evidence="2">The sequence shown here is derived from an EMBL/GenBank/DDBJ whole genome shotgun (WGS) entry which is preliminary data.</text>
</comment>
<dbReference type="OrthoDB" id="371463at2759"/>
<feature type="compositionally biased region" description="Basic residues" evidence="1">
    <location>
        <begin position="213"/>
        <end position="222"/>
    </location>
</feature>
<dbReference type="Proteomes" id="UP000242877">
    <property type="component" value="Unassembled WGS sequence"/>
</dbReference>
<evidence type="ECO:0000313" key="2">
    <source>
        <dbReference type="EMBL" id="KZZ94462.1"/>
    </source>
</evidence>
<keyword evidence="3" id="KW-1185">Reference proteome</keyword>
<accession>A0A162IHW8</accession>
<dbReference type="VEuPathDB" id="FungiDB:AAP_01762"/>
<gene>
    <name evidence="2" type="ORF">AAP_01762</name>
</gene>
<protein>
    <recommendedName>
        <fullName evidence="4">Developmental regulator FlbE</fullName>
    </recommendedName>
</protein>
<organism evidence="2 3">
    <name type="scientific">Ascosphaera apis ARSEF 7405</name>
    <dbReference type="NCBI Taxonomy" id="392613"/>
    <lineage>
        <taxon>Eukaryota</taxon>
        <taxon>Fungi</taxon>
        <taxon>Dikarya</taxon>
        <taxon>Ascomycota</taxon>
        <taxon>Pezizomycotina</taxon>
        <taxon>Eurotiomycetes</taxon>
        <taxon>Eurotiomycetidae</taxon>
        <taxon>Onygenales</taxon>
        <taxon>Ascosphaeraceae</taxon>
        <taxon>Ascosphaera</taxon>
    </lineage>
</organism>